<keyword evidence="6" id="KW-1185">Reference proteome</keyword>
<dbReference type="InterPro" id="IPR009057">
    <property type="entry name" value="Homeodomain-like_sf"/>
</dbReference>
<accession>A0A1L9SK88</accession>
<dbReference type="VEuPathDB" id="FungiDB:ASPZODRAFT_15103"/>
<gene>
    <name evidence="5" type="ORF">ASPZODRAFT_15103</name>
</gene>
<sequence>MDTEGHHVQESEFTTPTWLEMGAFTATPHNSPPIPDFHGFAYSSSPVMTLEASSYGMSIPPPYASLPLAIPSHPWPSLLTTQPQYSEIAVAPVSMAPALSHTAPLPSSRKSSTSGSTPRRTLTDDDRRRMCLYHEENKTAKQTDIGALFGVERSTVSKVLRQKEKYLNPEDGSRSPIKRPKGRVPDIEKALSNWARNYQRQGYPISDEMIREKALFFASTCGSPDGKEKVLSTTWLEKFKNRNNLMGAKSRKSSSETIKSETGSPIRLNTNTTIDSTAQTPGGGVSPVSTTSLTMSPLSPTRSQEALKKELAEALAEFSPEYTPAHAKSLTSLDMAALSTGVTSPSSTLVSTSPFTPTSQSHIAASNTNRPRSQTFPVASVDPSLITADGSLNTKGALQQSLSLSILESPLEEEDEDHKFPVSSDETTPASIESKMTPMFPPPFLSKSASVSPVSPPESPSQDEARRALELVWNYFQNQPNGLVAQDFMTIGKLMERLALSHSNALPGGFARIEEHNISRVSKKRSIHTLG</sequence>
<name>A0A1L9SK88_9EURO</name>
<dbReference type="GO" id="GO:0005634">
    <property type="term" value="C:nucleus"/>
    <property type="evidence" value="ECO:0007669"/>
    <property type="project" value="TreeGrafter"/>
</dbReference>
<organism evidence="5 6">
    <name type="scientific">Penicilliopsis zonata CBS 506.65</name>
    <dbReference type="NCBI Taxonomy" id="1073090"/>
    <lineage>
        <taxon>Eukaryota</taxon>
        <taxon>Fungi</taxon>
        <taxon>Dikarya</taxon>
        <taxon>Ascomycota</taxon>
        <taxon>Pezizomycotina</taxon>
        <taxon>Eurotiomycetes</taxon>
        <taxon>Eurotiomycetidae</taxon>
        <taxon>Eurotiales</taxon>
        <taxon>Aspergillaceae</taxon>
        <taxon>Penicilliopsis</taxon>
    </lineage>
</organism>
<evidence type="ECO:0000256" key="2">
    <source>
        <dbReference type="ARBA" id="ARBA00023242"/>
    </source>
</evidence>
<dbReference type="AlphaFoldDB" id="A0A1L9SK88"/>
<dbReference type="PROSITE" id="PS51253">
    <property type="entry name" value="HTH_CENPB"/>
    <property type="match status" value="1"/>
</dbReference>
<dbReference type="SMART" id="SM00674">
    <property type="entry name" value="CENPB"/>
    <property type="match status" value="1"/>
</dbReference>
<reference evidence="6" key="1">
    <citation type="journal article" date="2017" name="Genome Biol.">
        <title>Comparative genomics reveals high biological diversity and specific adaptations in the industrially and medically important fungal genus Aspergillus.</title>
        <authorList>
            <person name="de Vries R.P."/>
            <person name="Riley R."/>
            <person name="Wiebenga A."/>
            <person name="Aguilar-Osorio G."/>
            <person name="Amillis S."/>
            <person name="Uchima C.A."/>
            <person name="Anderluh G."/>
            <person name="Asadollahi M."/>
            <person name="Askin M."/>
            <person name="Barry K."/>
            <person name="Battaglia E."/>
            <person name="Bayram O."/>
            <person name="Benocci T."/>
            <person name="Braus-Stromeyer S.A."/>
            <person name="Caldana C."/>
            <person name="Canovas D."/>
            <person name="Cerqueira G.C."/>
            <person name="Chen F."/>
            <person name="Chen W."/>
            <person name="Choi C."/>
            <person name="Clum A."/>
            <person name="Dos Santos R.A."/>
            <person name="Damasio A.R."/>
            <person name="Diallinas G."/>
            <person name="Emri T."/>
            <person name="Fekete E."/>
            <person name="Flipphi M."/>
            <person name="Freyberg S."/>
            <person name="Gallo A."/>
            <person name="Gournas C."/>
            <person name="Habgood R."/>
            <person name="Hainaut M."/>
            <person name="Harispe M.L."/>
            <person name="Henrissat B."/>
            <person name="Hilden K.S."/>
            <person name="Hope R."/>
            <person name="Hossain A."/>
            <person name="Karabika E."/>
            <person name="Karaffa L."/>
            <person name="Karanyi Z."/>
            <person name="Krasevec N."/>
            <person name="Kuo A."/>
            <person name="Kusch H."/>
            <person name="LaButti K."/>
            <person name="Lagendijk E.L."/>
            <person name="Lapidus A."/>
            <person name="Levasseur A."/>
            <person name="Lindquist E."/>
            <person name="Lipzen A."/>
            <person name="Logrieco A.F."/>
            <person name="MacCabe A."/>
            <person name="Maekelae M.R."/>
            <person name="Malavazi I."/>
            <person name="Melin P."/>
            <person name="Meyer V."/>
            <person name="Mielnichuk N."/>
            <person name="Miskei M."/>
            <person name="Molnar A.P."/>
            <person name="Mule G."/>
            <person name="Ngan C.Y."/>
            <person name="Orejas M."/>
            <person name="Orosz E."/>
            <person name="Ouedraogo J.P."/>
            <person name="Overkamp K.M."/>
            <person name="Park H.-S."/>
            <person name="Perrone G."/>
            <person name="Piumi F."/>
            <person name="Punt P.J."/>
            <person name="Ram A.F."/>
            <person name="Ramon A."/>
            <person name="Rauscher S."/>
            <person name="Record E."/>
            <person name="Riano-Pachon D.M."/>
            <person name="Robert V."/>
            <person name="Roehrig J."/>
            <person name="Ruller R."/>
            <person name="Salamov A."/>
            <person name="Salih N.S."/>
            <person name="Samson R.A."/>
            <person name="Sandor E."/>
            <person name="Sanguinetti M."/>
            <person name="Schuetze T."/>
            <person name="Sepcic K."/>
            <person name="Shelest E."/>
            <person name="Sherlock G."/>
            <person name="Sophianopoulou V."/>
            <person name="Squina F.M."/>
            <person name="Sun H."/>
            <person name="Susca A."/>
            <person name="Todd R.B."/>
            <person name="Tsang A."/>
            <person name="Unkles S.E."/>
            <person name="van de Wiele N."/>
            <person name="van Rossen-Uffink D."/>
            <person name="Oliveira J.V."/>
            <person name="Vesth T.C."/>
            <person name="Visser J."/>
            <person name="Yu J.-H."/>
            <person name="Zhou M."/>
            <person name="Andersen M.R."/>
            <person name="Archer D.B."/>
            <person name="Baker S.E."/>
            <person name="Benoit I."/>
            <person name="Brakhage A.A."/>
            <person name="Braus G.H."/>
            <person name="Fischer R."/>
            <person name="Frisvad J.C."/>
            <person name="Goldman G.H."/>
            <person name="Houbraken J."/>
            <person name="Oakley B."/>
            <person name="Pocsi I."/>
            <person name="Scazzocchio C."/>
            <person name="Seiboth B."/>
            <person name="vanKuyk P.A."/>
            <person name="Wortman J."/>
            <person name="Dyer P.S."/>
            <person name="Grigoriev I.V."/>
        </authorList>
    </citation>
    <scope>NUCLEOTIDE SEQUENCE [LARGE SCALE GENOMIC DNA]</scope>
    <source>
        <strain evidence="6">CBS 506.65</strain>
    </source>
</reference>
<dbReference type="OrthoDB" id="9909311at2759"/>
<feature type="region of interest" description="Disordered" evidence="3">
    <location>
        <begin position="411"/>
        <end position="463"/>
    </location>
</feature>
<feature type="compositionally biased region" description="Low complexity" evidence="3">
    <location>
        <begin position="346"/>
        <end position="359"/>
    </location>
</feature>
<feature type="compositionally biased region" description="Low complexity" evidence="3">
    <location>
        <begin position="104"/>
        <end position="120"/>
    </location>
</feature>
<dbReference type="RefSeq" id="XP_022582162.1">
    <property type="nucleotide sequence ID" value="XM_022725694.1"/>
</dbReference>
<dbReference type="InterPro" id="IPR007889">
    <property type="entry name" value="HTH_Psq"/>
</dbReference>
<dbReference type="STRING" id="1073090.A0A1L9SK88"/>
<evidence type="ECO:0000313" key="6">
    <source>
        <dbReference type="Proteomes" id="UP000184188"/>
    </source>
</evidence>
<dbReference type="Proteomes" id="UP000184188">
    <property type="component" value="Unassembled WGS sequence"/>
</dbReference>
<evidence type="ECO:0000256" key="3">
    <source>
        <dbReference type="SAM" id="MobiDB-lite"/>
    </source>
</evidence>
<dbReference type="SUPFAM" id="SSF46689">
    <property type="entry name" value="Homeodomain-like"/>
    <property type="match status" value="2"/>
</dbReference>
<dbReference type="Gene3D" id="1.10.10.60">
    <property type="entry name" value="Homeodomain-like"/>
    <property type="match status" value="2"/>
</dbReference>
<feature type="region of interest" description="Disordered" evidence="3">
    <location>
        <begin position="346"/>
        <end position="374"/>
    </location>
</feature>
<evidence type="ECO:0000256" key="1">
    <source>
        <dbReference type="ARBA" id="ARBA00023125"/>
    </source>
</evidence>
<dbReference type="InterPro" id="IPR050863">
    <property type="entry name" value="CenT-Element_Derived"/>
</dbReference>
<protein>
    <recommendedName>
        <fullName evidence="4">HTH CENPB-type domain-containing protein</fullName>
    </recommendedName>
</protein>
<feature type="compositionally biased region" description="Polar residues" evidence="3">
    <location>
        <begin position="255"/>
        <end position="280"/>
    </location>
</feature>
<evidence type="ECO:0000313" key="5">
    <source>
        <dbReference type="EMBL" id="OJJ47652.1"/>
    </source>
</evidence>
<feature type="region of interest" description="Disordered" evidence="3">
    <location>
        <begin position="99"/>
        <end position="126"/>
    </location>
</feature>
<proteinExistence type="predicted"/>
<dbReference type="EMBL" id="KV878340">
    <property type="protein sequence ID" value="OJJ47652.1"/>
    <property type="molecule type" value="Genomic_DNA"/>
</dbReference>
<dbReference type="InterPro" id="IPR006600">
    <property type="entry name" value="HTH_CenpB_DNA-bd_dom"/>
</dbReference>
<dbReference type="GeneID" id="34612159"/>
<dbReference type="PANTHER" id="PTHR19303:SF70">
    <property type="entry name" value="HTH CENPB-TYPE DOMAIN-CONTAINING PROTEIN"/>
    <property type="match status" value="1"/>
</dbReference>
<dbReference type="GO" id="GO:0003677">
    <property type="term" value="F:DNA binding"/>
    <property type="evidence" value="ECO:0007669"/>
    <property type="project" value="UniProtKB-KW"/>
</dbReference>
<evidence type="ECO:0000259" key="4">
    <source>
        <dbReference type="PROSITE" id="PS51253"/>
    </source>
</evidence>
<feature type="region of interest" description="Disordered" evidence="3">
    <location>
        <begin position="247"/>
        <end position="287"/>
    </location>
</feature>
<keyword evidence="2" id="KW-0539">Nucleus</keyword>
<dbReference type="Pfam" id="PF04218">
    <property type="entry name" value="CENP-B_N"/>
    <property type="match status" value="1"/>
</dbReference>
<feature type="compositionally biased region" description="Polar residues" evidence="3">
    <location>
        <begin position="360"/>
        <end position="374"/>
    </location>
</feature>
<dbReference type="Pfam" id="PF03221">
    <property type="entry name" value="HTH_Tnp_Tc5"/>
    <property type="match status" value="1"/>
</dbReference>
<feature type="domain" description="HTH CENPB-type" evidence="4">
    <location>
        <begin position="175"/>
        <end position="249"/>
    </location>
</feature>
<keyword evidence="1" id="KW-0238">DNA-binding</keyword>
<dbReference type="PANTHER" id="PTHR19303">
    <property type="entry name" value="TRANSPOSON"/>
    <property type="match status" value="1"/>
</dbReference>